<dbReference type="AlphaFoldDB" id="Q6IY75"/>
<keyword evidence="5 10" id="KW-0249">Electron transport</keyword>
<feature type="binding site" evidence="9">
    <location>
        <position position="132"/>
    </location>
    <ligand>
        <name>Cu cation</name>
        <dbReference type="ChEBI" id="CHEBI:23378"/>
    </ligand>
</feature>
<evidence type="ECO:0000313" key="12">
    <source>
        <dbReference type="EMBL" id="AAT45616.1"/>
    </source>
</evidence>
<proteinExistence type="evidence at transcript level"/>
<evidence type="ECO:0000256" key="5">
    <source>
        <dbReference type="ARBA" id="ARBA00022982"/>
    </source>
</evidence>
<dbReference type="NCBIfam" id="TIGR02656">
    <property type="entry name" value="cyanin_plasto"/>
    <property type="match status" value="1"/>
</dbReference>
<evidence type="ECO:0000256" key="10">
    <source>
        <dbReference type="RuleBase" id="RU363020"/>
    </source>
</evidence>
<evidence type="ECO:0000256" key="4">
    <source>
        <dbReference type="ARBA" id="ARBA00022723"/>
    </source>
</evidence>
<dbReference type="InterPro" id="IPR002387">
    <property type="entry name" value="Plastocyanin"/>
</dbReference>
<evidence type="ECO:0000256" key="2">
    <source>
        <dbReference type="ARBA" id="ARBA00005338"/>
    </source>
</evidence>
<evidence type="ECO:0000256" key="9">
    <source>
        <dbReference type="PIRSR" id="PIRSR602387-1"/>
    </source>
</evidence>
<evidence type="ECO:0000256" key="8">
    <source>
        <dbReference type="ARBA" id="ARBA00023136"/>
    </source>
</evidence>
<dbReference type="CDD" id="cd04219">
    <property type="entry name" value="Plastocyanin"/>
    <property type="match status" value="1"/>
</dbReference>
<dbReference type="PROSITE" id="PS00196">
    <property type="entry name" value="COPPER_BLUE"/>
    <property type="match status" value="1"/>
</dbReference>
<keyword evidence="3 10" id="KW-0813">Transport</keyword>
<dbReference type="GO" id="GO:0009543">
    <property type="term" value="C:chloroplast thylakoid lumen"/>
    <property type="evidence" value="ECO:0007669"/>
    <property type="project" value="TreeGrafter"/>
</dbReference>
<feature type="binding site" evidence="9">
    <location>
        <position position="127"/>
    </location>
    <ligand>
        <name>Cu cation</name>
        <dbReference type="ChEBI" id="CHEBI:23378"/>
    </ligand>
</feature>
<feature type="domain" description="Blue (type 1) copper" evidence="11">
    <location>
        <begin position="45"/>
        <end position="139"/>
    </location>
</feature>
<dbReference type="PRINTS" id="PR00156">
    <property type="entry name" value="COPPERBLUE"/>
</dbReference>
<name>Q6IY75_ULVPE</name>
<dbReference type="GO" id="GO:0009535">
    <property type="term" value="C:chloroplast thylakoid membrane"/>
    <property type="evidence" value="ECO:0007669"/>
    <property type="project" value="UniProtKB-SubCell"/>
</dbReference>
<dbReference type="InterPro" id="IPR001235">
    <property type="entry name" value="Copper_blue_Plastocyanin"/>
</dbReference>
<dbReference type="InterPro" id="IPR028871">
    <property type="entry name" value="BlueCu_1_BS"/>
</dbReference>
<comment type="function">
    <text evidence="10">Participates in electron transfer between P700 and the cytochrome b6-f complex in photosystem I.</text>
</comment>
<comment type="cofactor">
    <cofactor evidence="9">
        <name>Cu(2+)</name>
        <dbReference type="ChEBI" id="CHEBI:29036"/>
    </cofactor>
    <text evidence="9">The crystal structure with reduced Cu(1+) has also been determined.</text>
</comment>
<dbReference type="SUPFAM" id="SSF49503">
    <property type="entry name" value="Cupredoxins"/>
    <property type="match status" value="1"/>
</dbReference>
<evidence type="ECO:0000256" key="7">
    <source>
        <dbReference type="ARBA" id="ARBA00023078"/>
    </source>
</evidence>
<keyword evidence="6 9" id="KW-0186">Copper</keyword>
<dbReference type="PANTHER" id="PTHR34192:SF10">
    <property type="entry name" value="PLASTOCYANIN MAJOR ISOFORM, CHLOROPLASTIC-RELATED"/>
    <property type="match status" value="1"/>
</dbReference>
<dbReference type="Gene3D" id="2.60.40.420">
    <property type="entry name" value="Cupredoxins - blue copper proteins"/>
    <property type="match status" value="1"/>
</dbReference>
<reference evidence="12" key="1">
    <citation type="submission" date="2004-05" db="EMBL/GenBank/DDBJ databases">
        <title>Isolation of Two Copper Binding Proteins Related with Plant Resistance to Pathogens from Algae.</title>
        <authorList>
            <person name="Liu Z.-Y."/>
            <person name="Xie L.-H."/>
            <person name="Lin Q.-Y."/>
            <person name="Wu Z.-J."/>
        </authorList>
    </citation>
    <scope>NUCLEOTIDE SEQUENCE</scope>
</reference>
<accession>Q6IY75</accession>
<evidence type="ECO:0000259" key="11">
    <source>
        <dbReference type="Pfam" id="PF00127"/>
    </source>
</evidence>
<keyword evidence="8 10" id="KW-0472">Membrane</keyword>
<evidence type="ECO:0000256" key="6">
    <source>
        <dbReference type="ARBA" id="ARBA00023008"/>
    </source>
</evidence>
<dbReference type="InterPro" id="IPR000923">
    <property type="entry name" value="BlueCu_1"/>
</dbReference>
<dbReference type="GO" id="GO:0005507">
    <property type="term" value="F:copper ion binding"/>
    <property type="evidence" value="ECO:0007669"/>
    <property type="project" value="UniProtKB-UniRule"/>
</dbReference>
<dbReference type="Pfam" id="PF00127">
    <property type="entry name" value="Copper-bind"/>
    <property type="match status" value="1"/>
</dbReference>
<sequence length="139" mass="14130">MSFTLNTAKVANGPRMAVQKVAKTVAAGVVAVGLSAGAANAAAIVKLGGDDGSLAFVPNKITVAAGEAIEFINNAGFPHNIVFDEDEVPAGVDADAISYDEYLNGKGQTVVRKLSTAGTYGVYCEPHAGAGMKMTITVQ</sequence>
<dbReference type="PANTHER" id="PTHR34192">
    <property type="entry name" value="PLASTOCYANIN MAJOR ISOFORM, CHLOROPLASTIC-RELATED"/>
    <property type="match status" value="1"/>
</dbReference>
<keyword evidence="7 10" id="KW-0793">Thylakoid</keyword>
<evidence type="ECO:0000256" key="3">
    <source>
        <dbReference type="ARBA" id="ARBA00022448"/>
    </source>
</evidence>
<keyword evidence="4 9" id="KW-0479">Metal-binding</keyword>
<protein>
    <recommendedName>
        <fullName evidence="10">Plastocyanin</fullName>
    </recommendedName>
</protein>
<feature type="binding site" evidence="9">
    <location>
        <position position="79"/>
    </location>
    <ligand>
        <name>Cu cation</name>
        <dbReference type="ChEBI" id="CHEBI:23378"/>
    </ligand>
</feature>
<dbReference type="EMBL" id="AY614612">
    <property type="protein sequence ID" value="AAT45616.1"/>
    <property type="molecule type" value="mRNA"/>
</dbReference>
<evidence type="ECO:0000256" key="1">
    <source>
        <dbReference type="ARBA" id="ARBA00004622"/>
    </source>
</evidence>
<comment type="subcellular location">
    <subcellularLocation>
        <location evidence="1 10">Plastid</location>
        <location evidence="1 10">Chloroplast thylakoid membrane</location>
        <topology evidence="1 10">Peripheral membrane protein</topology>
        <orientation evidence="1 10">Lumenal side</orientation>
    </subcellularLocation>
</comment>
<organism evidence="12">
    <name type="scientific">Ulva pertusa</name>
    <name type="common">Sea lettuce</name>
    <dbReference type="NCBI Taxonomy" id="3120"/>
    <lineage>
        <taxon>Eukaryota</taxon>
        <taxon>Viridiplantae</taxon>
        <taxon>Chlorophyta</taxon>
        <taxon>core chlorophytes</taxon>
        <taxon>Ulvophyceae</taxon>
        <taxon>OUU clade</taxon>
        <taxon>Ulvales</taxon>
        <taxon>Ulvaceae</taxon>
        <taxon>Ulva</taxon>
    </lineage>
</organism>
<feature type="binding site" evidence="9">
    <location>
        <position position="124"/>
    </location>
    <ligand>
        <name>Cu cation</name>
        <dbReference type="ChEBI" id="CHEBI:23378"/>
    </ligand>
</feature>
<comment type="similarity">
    <text evidence="2 10">Belongs to the plastocyanin family.</text>
</comment>
<dbReference type="PRINTS" id="PR00157">
    <property type="entry name" value="PLASTOCYANIN"/>
</dbReference>
<dbReference type="GO" id="GO:0009055">
    <property type="term" value="F:electron transfer activity"/>
    <property type="evidence" value="ECO:0007669"/>
    <property type="project" value="UniProtKB-UniRule"/>
</dbReference>
<dbReference type="InterPro" id="IPR008972">
    <property type="entry name" value="Cupredoxin"/>
</dbReference>